<dbReference type="AlphaFoldDB" id="A0A9J9QBB6"/>
<sequence>MKNREPHSLSSTLQLARGLAMALAVAASAGGVAAQTYINATVGGQIAPGVYGRVDIGNSAPALLYPQPVVIAPPAVYVPRSPIYMYVPPGHAKNWSKHCARYSACGQPVYFVKEPPRRPGKFRDDHDRFDGRSFDDGRGHWNGRDRDDDHRGRGNGKGNGNGRGHGRGDR</sequence>
<keyword evidence="2" id="KW-0732">Signal</keyword>
<dbReference type="EMBL" id="CP001392">
    <property type="protein sequence ID" value="ACM33187.1"/>
    <property type="molecule type" value="Genomic_DNA"/>
</dbReference>
<feature type="compositionally biased region" description="Basic and acidic residues" evidence="1">
    <location>
        <begin position="114"/>
        <end position="152"/>
    </location>
</feature>
<evidence type="ECO:0000256" key="2">
    <source>
        <dbReference type="SAM" id="SignalP"/>
    </source>
</evidence>
<keyword evidence="4" id="KW-1185">Reference proteome</keyword>
<reference evidence="3 4" key="1">
    <citation type="journal article" date="2010" name="J. Bacteriol.">
        <title>Completed genome sequence of the anaerobic iron-oxidizing bacterium Acidovorax ebreus strain TPSY.</title>
        <authorList>
            <person name="Byrne-Bailey K.G."/>
            <person name="Weber K.A."/>
            <person name="Chair A.H."/>
            <person name="Bose S."/>
            <person name="Knox T."/>
            <person name="Spanbauer T.L."/>
            <person name="Chertkov O."/>
            <person name="Coates J.D."/>
        </authorList>
    </citation>
    <scope>NUCLEOTIDE SEQUENCE [LARGE SCALE GENOMIC DNA]</scope>
    <source>
        <strain evidence="3 4">TPSY</strain>
    </source>
</reference>
<protein>
    <submittedName>
        <fullName evidence="3">Uncharacterized protein</fullName>
    </submittedName>
</protein>
<feature type="signal peptide" evidence="2">
    <location>
        <begin position="1"/>
        <end position="34"/>
    </location>
</feature>
<dbReference type="Proteomes" id="UP000000450">
    <property type="component" value="Chromosome"/>
</dbReference>
<evidence type="ECO:0000313" key="4">
    <source>
        <dbReference type="Proteomes" id="UP000000450"/>
    </source>
</evidence>
<gene>
    <name evidence="3" type="ordered locus">Dtpsy_1730</name>
</gene>
<evidence type="ECO:0000313" key="3">
    <source>
        <dbReference type="EMBL" id="ACM33187.1"/>
    </source>
</evidence>
<accession>A0A9J9QBB6</accession>
<name>A0A9J9QBB6_ACIET</name>
<evidence type="ECO:0000256" key="1">
    <source>
        <dbReference type="SAM" id="MobiDB-lite"/>
    </source>
</evidence>
<dbReference type="KEGG" id="dia:Dtpsy_1730"/>
<feature type="region of interest" description="Disordered" evidence="1">
    <location>
        <begin position="114"/>
        <end position="170"/>
    </location>
</feature>
<feature type="chain" id="PRO_5039907066" evidence="2">
    <location>
        <begin position="35"/>
        <end position="170"/>
    </location>
</feature>
<organism evidence="3 4">
    <name type="scientific">Acidovorax ebreus (strain TPSY)</name>
    <name type="common">Diaphorobacter sp. (strain TPSY)</name>
    <dbReference type="NCBI Taxonomy" id="535289"/>
    <lineage>
        <taxon>Bacteria</taxon>
        <taxon>Pseudomonadati</taxon>
        <taxon>Pseudomonadota</taxon>
        <taxon>Betaproteobacteria</taxon>
        <taxon>Burkholderiales</taxon>
        <taxon>Comamonadaceae</taxon>
        <taxon>Diaphorobacter</taxon>
    </lineage>
</organism>
<dbReference type="RefSeq" id="WP_015913271.1">
    <property type="nucleotide sequence ID" value="NC_011992.1"/>
</dbReference>
<proteinExistence type="predicted"/>